<dbReference type="RefSeq" id="WP_183920262.1">
    <property type="nucleotide sequence ID" value="NZ_JACHBB010000029.1"/>
</dbReference>
<dbReference type="EMBL" id="JACHBC010000028">
    <property type="protein sequence ID" value="MBB5564675.1"/>
    <property type="molecule type" value="Genomic_DNA"/>
</dbReference>
<comment type="caution">
    <text evidence="2">The sequence shown here is derived from an EMBL/GenBank/DDBJ whole genome shotgun (WGS) entry which is preliminary data.</text>
</comment>
<keyword evidence="3" id="KW-1185">Reference proteome</keyword>
<feature type="region of interest" description="Disordered" evidence="1">
    <location>
        <begin position="16"/>
        <end position="44"/>
    </location>
</feature>
<protein>
    <submittedName>
        <fullName evidence="2">Uncharacterized protein</fullName>
    </submittedName>
</protein>
<gene>
    <name evidence="2" type="ORF">GGI59_006384</name>
</gene>
<proteinExistence type="predicted"/>
<evidence type="ECO:0000313" key="2">
    <source>
        <dbReference type="EMBL" id="MBB5564675.1"/>
    </source>
</evidence>
<organism evidence="2 3">
    <name type="scientific">Rhizobium lentis</name>
    <dbReference type="NCBI Taxonomy" id="1138194"/>
    <lineage>
        <taxon>Bacteria</taxon>
        <taxon>Pseudomonadati</taxon>
        <taxon>Pseudomonadota</taxon>
        <taxon>Alphaproteobacteria</taxon>
        <taxon>Hyphomicrobiales</taxon>
        <taxon>Rhizobiaceae</taxon>
        <taxon>Rhizobium/Agrobacterium group</taxon>
        <taxon>Rhizobium</taxon>
    </lineage>
</organism>
<evidence type="ECO:0000313" key="3">
    <source>
        <dbReference type="Proteomes" id="UP000528824"/>
    </source>
</evidence>
<dbReference type="Proteomes" id="UP000528824">
    <property type="component" value="Unassembled WGS sequence"/>
</dbReference>
<evidence type="ECO:0000256" key="1">
    <source>
        <dbReference type="SAM" id="MobiDB-lite"/>
    </source>
</evidence>
<dbReference type="AlphaFoldDB" id="A0A7W9CYP6"/>
<reference evidence="2 3" key="1">
    <citation type="submission" date="2020-08" db="EMBL/GenBank/DDBJ databases">
        <title>Genomic Encyclopedia of Type Strains, Phase IV (KMG-V): Genome sequencing to study the core and pangenomes of soil and plant-associated prokaryotes.</title>
        <authorList>
            <person name="Whitman W."/>
        </authorList>
    </citation>
    <scope>NUCLEOTIDE SEQUENCE [LARGE SCALE GENOMIC DNA]</scope>
    <source>
        <strain evidence="2 3">SEMIA 4034</strain>
    </source>
</reference>
<accession>A0A7W9CYP6</accession>
<sequence>MASLWKLLARLISPGREQKRENGSDQKVTPDPLAIAGPTETPAEKSLISAVRPASEGLPRHGHSPAISTEFVVSKEVGIGIGMNETEEAISRRSHDQVDGQDAKIVEAADPPPFGELGTDIVAGHDATKLVRTLEVAPRKKASAAIANAAPAIHTADQMSLDEDIRVLRGQLARKLRLQNAQLRTMLERFER</sequence>
<name>A0A7W9CYP6_9HYPH</name>